<gene>
    <name evidence="2" type="ORF">PACTADRAFT_50776</name>
</gene>
<organism evidence="2 3">
    <name type="scientific">Pachysolen tannophilus NRRL Y-2460</name>
    <dbReference type="NCBI Taxonomy" id="669874"/>
    <lineage>
        <taxon>Eukaryota</taxon>
        <taxon>Fungi</taxon>
        <taxon>Dikarya</taxon>
        <taxon>Ascomycota</taxon>
        <taxon>Saccharomycotina</taxon>
        <taxon>Pichiomycetes</taxon>
        <taxon>Pachysolenaceae</taxon>
        <taxon>Pachysolen</taxon>
    </lineage>
</organism>
<feature type="compositionally biased region" description="Polar residues" evidence="1">
    <location>
        <begin position="115"/>
        <end position="127"/>
    </location>
</feature>
<proteinExistence type="predicted"/>
<evidence type="ECO:0000313" key="3">
    <source>
        <dbReference type="Proteomes" id="UP000094236"/>
    </source>
</evidence>
<feature type="compositionally biased region" description="Polar residues" evidence="1">
    <location>
        <begin position="223"/>
        <end position="254"/>
    </location>
</feature>
<dbReference type="Pfam" id="PF11951">
    <property type="entry name" value="Fungal_trans_2"/>
    <property type="match status" value="1"/>
</dbReference>
<feature type="compositionally biased region" description="Low complexity" evidence="1">
    <location>
        <begin position="384"/>
        <end position="398"/>
    </location>
</feature>
<feature type="region of interest" description="Disordered" evidence="1">
    <location>
        <begin position="376"/>
        <end position="398"/>
    </location>
</feature>
<dbReference type="OrthoDB" id="4087429at2759"/>
<keyword evidence="3" id="KW-1185">Reference proteome</keyword>
<dbReference type="InterPro" id="IPR021858">
    <property type="entry name" value="Fun_TF"/>
</dbReference>
<evidence type="ECO:0008006" key="4">
    <source>
        <dbReference type="Google" id="ProtNLM"/>
    </source>
</evidence>
<feature type="compositionally biased region" description="Low complexity" evidence="1">
    <location>
        <begin position="206"/>
        <end position="222"/>
    </location>
</feature>
<dbReference type="Proteomes" id="UP000094236">
    <property type="component" value="Unassembled WGS sequence"/>
</dbReference>
<feature type="compositionally biased region" description="Low complexity" evidence="1">
    <location>
        <begin position="130"/>
        <end position="144"/>
    </location>
</feature>
<feature type="region of interest" description="Disordered" evidence="1">
    <location>
        <begin position="94"/>
        <end position="144"/>
    </location>
</feature>
<feature type="region of interest" description="Disordered" evidence="1">
    <location>
        <begin position="1"/>
        <end position="32"/>
    </location>
</feature>
<sequence length="923" mass="105970">MSGFNHNPNTPSYNPNLGRTSSQDEESAAGNQQDIQQNIALNQHPIITINPNQQYTQQPYPFFQQQQQQQQLQQQLQLQQQRLGQDQVALQFQQQYQQQPQPQHQPHPQFIPEQFNFQPSTSSSSPYRTLPLQQQQQQQQQQPHILPQQQGMLNYAQYQTPIYQAQVPPQILPQQAPMNLTQQNIMMRTSGTAYQGSHASQHPRFQSVSTATPTSQSSTPGSFDSSINQSRAYQSRPSFVSNLTVPTVSSKTPSNAPPPPLQVIYEPLMNTSQNPPPLHAHNIQHTQLYNPIGATSSSSSSSQQQQQAQQTQLTQLAQQPLPQPQQVVTYPPMSVPSGVSPMMYQQQGMTHLTPVRHQFVSSFEEQQHQYVLPSQQMGEGQEIPSSPDSSSSSSSTSPSFDVIHNNIYSRKYLYSLMKKLQKEKAKSSSSSFFNISQLLEIDSENIEKSDGSDPYICDPLDALLLDNFINNISAWLDIYCSVPFFTKLLPHIALFEESGMIMNCMLSCGALYLHRDQPNTYDSAFSMKYYNTALKQMSMELGEKNRILTRTLISSVLLNLYESFAGDFLDINQLNHITGSRIILLEILNNEANSKKVQFRKKKNRDSNSFLLSEKYVKKIDLNKVYSLENTEFLESLFWIITINDLTDSLKWELPNRWSLQNPNTTILTLAPPSTLHDQLFNSKISEYLSRYFDVDFKSSDGSFCAEKDDLWWLRKSAFDLEMINDFLNQNFCLTQDDFVSQKMVKKWIELKKIVDSFGKAIPQSLRKIGYNKYSDNKYEAENGEKLNSNFPMVLFKDETSALININYHLSCLLLYESLITRTELYIDGRNTSSSIAYLFSERDFKFLSVSKNIHKLMKFHSKQIVAILLSYYKNLTVWALSLGHFKYAVRYLTRDPKYFKELDSLIVDIQVYTRTRLFKTKI</sequence>
<feature type="region of interest" description="Disordered" evidence="1">
    <location>
        <begin position="192"/>
        <end position="322"/>
    </location>
</feature>
<name>A0A1E4TT87_PACTA</name>
<accession>A0A1E4TT87</accession>
<feature type="compositionally biased region" description="Polar residues" evidence="1">
    <location>
        <begin position="192"/>
        <end position="204"/>
    </location>
</feature>
<feature type="compositionally biased region" description="Polar residues" evidence="1">
    <location>
        <begin position="1"/>
        <end position="21"/>
    </location>
</feature>
<evidence type="ECO:0000256" key="1">
    <source>
        <dbReference type="SAM" id="MobiDB-lite"/>
    </source>
</evidence>
<reference evidence="3" key="1">
    <citation type="submission" date="2016-05" db="EMBL/GenBank/DDBJ databases">
        <title>Comparative genomics of biotechnologically important yeasts.</title>
        <authorList>
            <consortium name="DOE Joint Genome Institute"/>
            <person name="Riley R."/>
            <person name="Haridas S."/>
            <person name="Wolfe K.H."/>
            <person name="Lopes M.R."/>
            <person name="Hittinger C.T."/>
            <person name="Goker M."/>
            <person name="Salamov A."/>
            <person name="Wisecaver J."/>
            <person name="Long T.M."/>
            <person name="Aerts A.L."/>
            <person name="Barry K."/>
            <person name="Choi C."/>
            <person name="Clum A."/>
            <person name="Coughlan A.Y."/>
            <person name="Deshpande S."/>
            <person name="Douglass A.P."/>
            <person name="Hanson S.J."/>
            <person name="Klenk H.-P."/>
            <person name="Labutti K."/>
            <person name="Lapidus A."/>
            <person name="Lindquist E."/>
            <person name="Lipzen A."/>
            <person name="Meier-Kolthoff J.P."/>
            <person name="Ohm R.A."/>
            <person name="Otillar R.P."/>
            <person name="Pangilinan J."/>
            <person name="Peng Y."/>
            <person name="Rokas A."/>
            <person name="Rosa C.A."/>
            <person name="Scheuner C."/>
            <person name="Sibirny A.A."/>
            <person name="Slot J.C."/>
            <person name="Stielow J.B."/>
            <person name="Sun H."/>
            <person name="Kurtzman C.P."/>
            <person name="Blackwell M."/>
            <person name="Grigoriev I.V."/>
            <person name="Jeffries T.W."/>
        </authorList>
    </citation>
    <scope>NUCLEOTIDE SEQUENCE [LARGE SCALE GENOMIC DNA]</scope>
    <source>
        <strain evidence="3">NRRL Y-2460</strain>
    </source>
</reference>
<protein>
    <recommendedName>
        <fullName evidence="4">Transcription factor domain-containing protein</fullName>
    </recommendedName>
</protein>
<dbReference type="AlphaFoldDB" id="A0A1E4TT87"/>
<dbReference type="EMBL" id="KV454015">
    <property type="protein sequence ID" value="ODV94934.1"/>
    <property type="molecule type" value="Genomic_DNA"/>
</dbReference>
<dbReference type="STRING" id="669874.A0A1E4TT87"/>
<feature type="compositionally biased region" description="Low complexity" evidence="1">
    <location>
        <begin position="94"/>
        <end position="114"/>
    </location>
</feature>
<evidence type="ECO:0000313" key="2">
    <source>
        <dbReference type="EMBL" id="ODV94934.1"/>
    </source>
</evidence>
<feature type="compositionally biased region" description="Low complexity" evidence="1">
    <location>
        <begin position="294"/>
        <end position="322"/>
    </location>
</feature>